<feature type="binding site" evidence="6">
    <location>
        <position position="105"/>
    </location>
    <ligand>
        <name>FMN</name>
        <dbReference type="ChEBI" id="CHEBI:58210"/>
    </ligand>
</feature>
<comment type="caution">
    <text evidence="9">The sequence shown here is derived from an EMBL/GenBank/DDBJ whole genome shotgun (WGS) entry which is preliminary data.</text>
</comment>
<evidence type="ECO:0000256" key="7">
    <source>
        <dbReference type="SAM" id="MobiDB-lite"/>
    </source>
</evidence>
<feature type="domain" description="Luciferase-like" evidence="8">
    <location>
        <begin position="30"/>
        <end position="390"/>
    </location>
</feature>
<dbReference type="Pfam" id="PF00296">
    <property type="entry name" value="Bac_luciferase"/>
    <property type="match status" value="1"/>
</dbReference>
<dbReference type="GO" id="GO:0004497">
    <property type="term" value="F:monooxygenase activity"/>
    <property type="evidence" value="ECO:0007669"/>
    <property type="project" value="UniProtKB-KW"/>
</dbReference>
<sequence length="457" mass="50142">MSRRLIFLSAFEMNTVGHLAHGLWRHPRDQSSRYTDIDYWMDLARLLERGLFDAVFLADVTGTYDVYGGGPHAAIRHAVQVPINDPMLLVPAMASVTQHLGFGVTVGTGGEAPYLFARRMSTLDHLTRGRIGWNIVTGFLDRAARGRGESGQPDHDERYDAADEFMNVVYGLWESSWADDAVVRDRASGLYAQPEKVRPVRHAGPRFPLNAIHLSEPSPQRSPLLFQAGASARGRVFAVRHGECIFVPNLGPSRTAAIVRDIRAQAVQAGRSPDSLRLLTGLQVIVARTEREAQDKYAEYRRYALPEAGLTQLASATGIDFSRFEADEVIPDFRSNSIQSSAEALAADGQWTVRKLLADMPLGGRYAPIVGSPGQIADAMASWVEETGIDGFNLARSVSPESFADFIDLVVPELQTRGLFKHSYAPGTLREKIFGSPRLPPTHPGAGDALAKMPWPT</sequence>
<dbReference type="EMBL" id="JAESVB010000021">
    <property type="protein sequence ID" value="MCB8877988.1"/>
    <property type="molecule type" value="Genomic_DNA"/>
</dbReference>
<dbReference type="AlphaFoldDB" id="A0A963YXJ9"/>
<keyword evidence="10" id="KW-1185">Reference proteome</keyword>
<name>A0A963YXJ9_9PROT</name>
<evidence type="ECO:0000256" key="3">
    <source>
        <dbReference type="ARBA" id="ARBA00023002"/>
    </source>
</evidence>
<keyword evidence="3" id="KW-0560">Oxidoreductase</keyword>
<dbReference type="SUPFAM" id="SSF51679">
    <property type="entry name" value="Bacterial luciferase-like"/>
    <property type="match status" value="1"/>
</dbReference>
<dbReference type="InterPro" id="IPR036661">
    <property type="entry name" value="Luciferase-like_sf"/>
</dbReference>
<evidence type="ECO:0000256" key="2">
    <source>
        <dbReference type="ARBA" id="ARBA00022643"/>
    </source>
</evidence>
<dbReference type="Gene3D" id="3.20.20.30">
    <property type="entry name" value="Luciferase-like domain"/>
    <property type="match status" value="1"/>
</dbReference>
<dbReference type="PIRSF" id="PIRSF000337">
    <property type="entry name" value="NTA_MOA"/>
    <property type="match status" value="1"/>
</dbReference>
<dbReference type="InterPro" id="IPR016215">
    <property type="entry name" value="NTA_MOA"/>
</dbReference>
<keyword evidence="4" id="KW-0503">Monooxygenase</keyword>
<dbReference type="NCBIfam" id="TIGR03860">
    <property type="entry name" value="FMN_nitrolo"/>
    <property type="match status" value="1"/>
</dbReference>
<dbReference type="GO" id="GO:0016705">
    <property type="term" value="F:oxidoreductase activity, acting on paired donors, with incorporation or reduction of molecular oxygen"/>
    <property type="evidence" value="ECO:0007669"/>
    <property type="project" value="InterPro"/>
</dbReference>
<dbReference type="PANTHER" id="PTHR30011">
    <property type="entry name" value="ALKANESULFONATE MONOOXYGENASE-RELATED"/>
    <property type="match status" value="1"/>
</dbReference>
<evidence type="ECO:0000256" key="5">
    <source>
        <dbReference type="ARBA" id="ARBA00033748"/>
    </source>
</evidence>
<feature type="binding site" evidence="6">
    <location>
        <position position="231"/>
    </location>
    <ligand>
        <name>FMN</name>
        <dbReference type="ChEBI" id="CHEBI:58210"/>
    </ligand>
</feature>
<feature type="region of interest" description="Disordered" evidence="7">
    <location>
        <begin position="436"/>
        <end position="457"/>
    </location>
</feature>
<comment type="similarity">
    <text evidence="5">Belongs to the NtaA/SnaA/DszA monooxygenase family.</text>
</comment>
<reference evidence="9" key="1">
    <citation type="journal article" date="2021" name="Microorganisms">
        <title>Acidisoma silvae sp. nov. and Acidisomacellulosilytica sp. nov., Two Acidophilic Bacteria Isolated from Decaying Wood, Hydrolyzing Cellulose and Producing Poly-3-hydroxybutyrate.</title>
        <authorList>
            <person name="Mieszkin S."/>
            <person name="Pouder E."/>
            <person name="Uroz S."/>
            <person name="Simon-Colin C."/>
            <person name="Alain K."/>
        </authorList>
    </citation>
    <scope>NUCLEOTIDE SEQUENCE</scope>
    <source>
        <strain evidence="9">HW T2.11</strain>
    </source>
</reference>
<keyword evidence="1 6" id="KW-0285">Flavoprotein</keyword>
<dbReference type="Proteomes" id="UP000708298">
    <property type="component" value="Unassembled WGS sequence"/>
</dbReference>
<dbReference type="RefSeq" id="WP_227323634.1">
    <property type="nucleotide sequence ID" value="NZ_JAESVB010000021.1"/>
</dbReference>
<evidence type="ECO:0000256" key="6">
    <source>
        <dbReference type="PIRSR" id="PIRSR000337-1"/>
    </source>
</evidence>
<dbReference type="InterPro" id="IPR011251">
    <property type="entry name" value="Luciferase-like_dom"/>
</dbReference>
<dbReference type="PANTHER" id="PTHR30011:SF16">
    <property type="entry name" value="C2H2 FINGER DOMAIN TRANSCRIPTION FACTOR (EUROFUNG)-RELATED"/>
    <property type="match status" value="1"/>
</dbReference>
<accession>A0A963YXJ9</accession>
<evidence type="ECO:0000256" key="4">
    <source>
        <dbReference type="ARBA" id="ARBA00023033"/>
    </source>
</evidence>
<dbReference type="InterPro" id="IPR051260">
    <property type="entry name" value="Diverse_substr_monoxygenases"/>
</dbReference>
<organism evidence="9 10">
    <name type="scientific">Acidisoma silvae</name>
    <dbReference type="NCBI Taxonomy" id="2802396"/>
    <lineage>
        <taxon>Bacteria</taxon>
        <taxon>Pseudomonadati</taxon>
        <taxon>Pseudomonadota</taxon>
        <taxon>Alphaproteobacteria</taxon>
        <taxon>Acetobacterales</taxon>
        <taxon>Acidocellaceae</taxon>
        <taxon>Acidisoma</taxon>
    </lineage>
</organism>
<reference evidence="9" key="2">
    <citation type="submission" date="2021-01" db="EMBL/GenBank/DDBJ databases">
        <authorList>
            <person name="Mieszkin S."/>
            <person name="Pouder E."/>
            <person name="Alain K."/>
        </authorList>
    </citation>
    <scope>NUCLEOTIDE SEQUENCE</scope>
    <source>
        <strain evidence="9">HW T2.11</strain>
    </source>
</reference>
<feature type="binding site" evidence="6">
    <location>
        <position position="59"/>
    </location>
    <ligand>
        <name>FMN</name>
        <dbReference type="ChEBI" id="CHEBI:58210"/>
    </ligand>
</feature>
<evidence type="ECO:0000256" key="1">
    <source>
        <dbReference type="ARBA" id="ARBA00022630"/>
    </source>
</evidence>
<keyword evidence="2 6" id="KW-0288">FMN</keyword>
<proteinExistence type="inferred from homology"/>
<evidence type="ECO:0000259" key="8">
    <source>
        <dbReference type="Pfam" id="PF00296"/>
    </source>
</evidence>
<gene>
    <name evidence="9" type="ORF">ASILVAE211_22555</name>
</gene>
<evidence type="ECO:0000313" key="10">
    <source>
        <dbReference type="Proteomes" id="UP000708298"/>
    </source>
</evidence>
<evidence type="ECO:0000313" key="9">
    <source>
        <dbReference type="EMBL" id="MCB8877988.1"/>
    </source>
</evidence>
<feature type="binding site" evidence="6">
    <location>
        <position position="155"/>
    </location>
    <ligand>
        <name>FMN</name>
        <dbReference type="ChEBI" id="CHEBI:58210"/>
    </ligand>
</feature>
<feature type="binding site" evidence="6">
    <location>
        <position position="159"/>
    </location>
    <ligand>
        <name>FMN</name>
        <dbReference type="ChEBI" id="CHEBI:58210"/>
    </ligand>
</feature>
<protein>
    <submittedName>
        <fullName evidence="9">LLM class flavin-dependent oxidoreductase</fullName>
    </submittedName>
</protein>